<feature type="region of interest" description="Disordered" evidence="4">
    <location>
        <begin position="1"/>
        <end position="161"/>
    </location>
</feature>
<dbReference type="GO" id="GO:0005829">
    <property type="term" value="C:cytosol"/>
    <property type="evidence" value="ECO:0007669"/>
    <property type="project" value="TreeGrafter"/>
</dbReference>
<dbReference type="Pfam" id="PF13516">
    <property type="entry name" value="LRR_6"/>
    <property type="match status" value="4"/>
</dbReference>
<proteinExistence type="predicted"/>
<gene>
    <name evidence="5" type="ORF">BSP0115_LOCUS12511</name>
</gene>
<dbReference type="Gene3D" id="3.80.10.10">
    <property type="entry name" value="Ribonuclease Inhibitor"/>
    <property type="match status" value="3"/>
</dbReference>
<evidence type="ECO:0000256" key="3">
    <source>
        <dbReference type="ARBA" id="ARBA00022737"/>
    </source>
</evidence>
<reference evidence="5" key="1">
    <citation type="submission" date="2021-01" db="EMBL/GenBank/DDBJ databases">
        <authorList>
            <person name="Corre E."/>
            <person name="Pelletier E."/>
            <person name="Niang G."/>
            <person name="Scheremetjew M."/>
            <person name="Finn R."/>
            <person name="Kale V."/>
            <person name="Holt S."/>
            <person name="Cochrane G."/>
            <person name="Meng A."/>
            <person name="Brown T."/>
            <person name="Cohen L."/>
        </authorList>
    </citation>
    <scope>NUCLEOTIDE SEQUENCE</scope>
    <source>
        <strain evidence="5">Ms1</strain>
    </source>
</reference>
<feature type="compositionally biased region" description="Low complexity" evidence="4">
    <location>
        <begin position="93"/>
        <end position="105"/>
    </location>
</feature>
<dbReference type="GO" id="GO:0031267">
    <property type="term" value="F:small GTPase binding"/>
    <property type="evidence" value="ECO:0007669"/>
    <property type="project" value="TreeGrafter"/>
</dbReference>
<organism evidence="5">
    <name type="scientific">Bicosoecida sp. CB-2014</name>
    <dbReference type="NCBI Taxonomy" id="1486930"/>
    <lineage>
        <taxon>Eukaryota</taxon>
        <taxon>Sar</taxon>
        <taxon>Stramenopiles</taxon>
        <taxon>Bigyra</taxon>
        <taxon>Opalozoa</taxon>
        <taxon>Bicosoecida</taxon>
    </lineage>
</organism>
<dbReference type="PANTHER" id="PTHR24113">
    <property type="entry name" value="RAN GTPASE-ACTIVATING PROTEIN 1"/>
    <property type="match status" value="1"/>
</dbReference>
<evidence type="ECO:0000256" key="2">
    <source>
        <dbReference type="ARBA" id="ARBA00022614"/>
    </source>
</evidence>
<feature type="compositionally biased region" description="Basic and acidic residues" evidence="4">
    <location>
        <begin position="126"/>
        <end position="149"/>
    </location>
</feature>
<dbReference type="InterPro" id="IPR032675">
    <property type="entry name" value="LRR_dom_sf"/>
</dbReference>
<keyword evidence="2" id="KW-0433">Leucine-rich repeat</keyword>
<dbReference type="InterPro" id="IPR001611">
    <property type="entry name" value="Leu-rich_rpt"/>
</dbReference>
<name>A0A7S1GC15_9STRA</name>
<feature type="compositionally biased region" description="Basic residues" evidence="4">
    <location>
        <begin position="150"/>
        <end position="161"/>
    </location>
</feature>
<accession>A0A7S1GC15</accession>
<dbReference type="PANTHER" id="PTHR24113:SF12">
    <property type="entry name" value="RAN GTPASE-ACTIVATING PROTEIN 1"/>
    <property type="match status" value="1"/>
</dbReference>
<dbReference type="EMBL" id="HBFS01018581">
    <property type="protein sequence ID" value="CAD8919249.1"/>
    <property type="molecule type" value="Transcribed_RNA"/>
</dbReference>
<dbReference type="SMART" id="SM00368">
    <property type="entry name" value="LRR_RI"/>
    <property type="match status" value="6"/>
</dbReference>
<feature type="compositionally biased region" description="Basic residues" evidence="4">
    <location>
        <begin position="1"/>
        <end position="11"/>
    </location>
</feature>
<dbReference type="GO" id="GO:0005634">
    <property type="term" value="C:nucleus"/>
    <property type="evidence" value="ECO:0007669"/>
    <property type="project" value="TreeGrafter"/>
</dbReference>
<evidence type="ECO:0000313" key="5">
    <source>
        <dbReference type="EMBL" id="CAD8919249.1"/>
    </source>
</evidence>
<keyword evidence="1" id="KW-0343">GTPase activation</keyword>
<dbReference type="GO" id="GO:0005096">
    <property type="term" value="F:GTPase activator activity"/>
    <property type="evidence" value="ECO:0007669"/>
    <property type="project" value="UniProtKB-KW"/>
</dbReference>
<dbReference type="SUPFAM" id="SSF52047">
    <property type="entry name" value="RNI-like"/>
    <property type="match status" value="1"/>
</dbReference>
<keyword evidence="3" id="KW-0677">Repeat</keyword>
<dbReference type="GO" id="GO:0006913">
    <property type="term" value="P:nucleocytoplasmic transport"/>
    <property type="evidence" value="ECO:0007669"/>
    <property type="project" value="TreeGrafter"/>
</dbReference>
<evidence type="ECO:0000256" key="1">
    <source>
        <dbReference type="ARBA" id="ARBA00022468"/>
    </source>
</evidence>
<evidence type="ECO:0000256" key="4">
    <source>
        <dbReference type="SAM" id="MobiDB-lite"/>
    </source>
</evidence>
<protein>
    <submittedName>
        <fullName evidence="5">Uncharacterized protein</fullName>
    </submittedName>
</protein>
<dbReference type="AlphaFoldDB" id="A0A7S1GC15"/>
<sequence>MAAAATRKRRGSLTGSGLVFGAATPPSRPGSSGSHGLDGGSGVVLDYDGDDLTSPFGGGGAFSPAGKRAQHGTPDSGSGASSGGASGSGSGSGSADSGSGSASEGGLRRRRSIDITGVKLGSTASKSDKATAKRVEGMKHMQDDLAARRKAERKKERKAKRRLAKQEAAVQEGAADFGRLQMSFTNDDGDREVLPLLSLVFRYIITEIVIGRKKHRKLTVRNIVGAMNQYLQRKFLGELMRFGVLTSQKLRKHLALNDWLQDTRQLHLPNFDLGARDLSLLVFVLDKARYRSVDLRGNPISGPQITYIAPIINKAWLTHLTLSDTKITSIGCQVLARALPDTNLQVLDLRNAKLGVADFTHGSVEYDGTGIIELLSCLTKKESLTALDVSHNALFGVRWEESAGSFMGDIYHLAVKAFAKLLYRNRGLANVFSSYNALGGYYNAAAEHIEAGKPTRFALRGLTANATNVAVLDLAHCGLRTTGADALGEMLDFNRTITKLDLRGNTLGFQGFRALARALYSQPVLTALNLSANKGRDEGVVTLCAALEMNESVRELDLSFNDIREEGCVSLTTMVEKNKTLRKLWLQCNRFGPLGAFPLIEAIGFNRKLRVVDLSSVYMYADQRFDPNLVKKNRYVNAALVRLCEETHSMQHLDLRRNYIPAEVGVKMKRRLRDRLPDIDLVM</sequence>
<feature type="compositionally biased region" description="Gly residues" evidence="4">
    <location>
        <begin position="80"/>
        <end position="92"/>
    </location>
</feature>
<dbReference type="GO" id="GO:0048471">
    <property type="term" value="C:perinuclear region of cytoplasm"/>
    <property type="evidence" value="ECO:0007669"/>
    <property type="project" value="TreeGrafter"/>
</dbReference>
<dbReference type="InterPro" id="IPR027038">
    <property type="entry name" value="RanGap"/>
</dbReference>